<accession>A0A0N5A403</accession>
<feature type="transmembrane region" description="Helical" evidence="1">
    <location>
        <begin position="21"/>
        <end position="45"/>
    </location>
</feature>
<evidence type="ECO:0000256" key="1">
    <source>
        <dbReference type="SAM" id="Phobius"/>
    </source>
</evidence>
<evidence type="ECO:0000313" key="3">
    <source>
        <dbReference type="WBParaSite" id="PTRK_0001635600.1"/>
    </source>
</evidence>
<keyword evidence="2" id="KW-1185">Reference proteome</keyword>
<evidence type="ECO:0000313" key="2">
    <source>
        <dbReference type="Proteomes" id="UP000038045"/>
    </source>
</evidence>
<keyword evidence="1" id="KW-1133">Transmembrane helix</keyword>
<keyword evidence="1" id="KW-0472">Membrane</keyword>
<organism evidence="2 3">
    <name type="scientific">Parastrongyloides trichosuri</name>
    <name type="common">Possum-specific nematode worm</name>
    <dbReference type="NCBI Taxonomy" id="131310"/>
    <lineage>
        <taxon>Eukaryota</taxon>
        <taxon>Metazoa</taxon>
        <taxon>Ecdysozoa</taxon>
        <taxon>Nematoda</taxon>
        <taxon>Chromadorea</taxon>
        <taxon>Rhabditida</taxon>
        <taxon>Tylenchina</taxon>
        <taxon>Panagrolaimomorpha</taxon>
        <taxon>Strongyloidoidea</taxon>
        <taxon>Strongyloididae</taxon>
        <taxon>Parastrongyloides</taxon>
    </lineage>
</organism>
<protein>
    <submittedName>
        <fullName evidence="3">Uncharacterized protein</fullName>
    </submittedName>
</protein>
<name>A0A0N5A403_PARTI</name>
<keyword evidence="1" id="KW-0812">Transmembrane</keyword>
<dbReference type="Proteomes" id="UP000038045">
    <property type="component" value="Unplaced"/>
</dbReference>
<reference evidence="3" key="1">
    <citation type="submission" date="2017-02" db="UniProtKB">
        <authorList>
            <consortium name="WormBaseParasite"/>
        </authorList>
    </citation>
    <scope>IDENTIFICATION</scope>
</reference>
<dbReference type="WBParaSite" id="PTRK_0001635600.1">
    <property type="protein sequence ID" value="PTRK_0001635600.1"/>
    <property type="gene ID" value="PTRK_0001635600"/>
</dbReference>
<dbReference type="AlphaFoldDB" id="A0A0N5A403"/>
<proteinExistence type="predicted"/>
<sequence length="78" mass="9098">MELKFTLVLWELIKMMKIIMYLLTIFFYLFLTISTIFITVLPTLLESSYAGPSQNAFCILYPDICDAAIKESKNPLYF</sequence>